<feature type="region of interest" description="Disordered" evidence="1">
    <location>
        <begin position="1"/>
        <end position="99"/>
    </location>
</feature>
<name>A0ABT8G2P2_9MICO</name>
<sequence>MSSTPEDPFQQRPEDAPAPPPQPEQPAQGQPGEPTPPQQPQQPYAAPGQPYGQPYAQQQYAQPGQPQYAQQQYAQQPPQGQPQQPYAQPYPAQPYAAPAGPIAGREKNWMGTTSLVLSLLGLVTGITAIAGIVFGHLSLSAAKRGEADNRGQGLAGLIIGYALLVLGILATIAFFVFIGWIANECGGSNPADWCTAETTYGMAA</sequence>
<reference evidence="4" key="1">
    <citation type="submission" date="2023-06" db="EMBL/GenBank/DDBJ databases">
        <title>SYSU T00b26.</title>
        <authorList>
            <person name="Gao L."/>
            <person name="Fang B.-Z."/>
            <person name="Li W.-J."/>
        </authorList>
    </citation>
    <scope>NUCLEOTIDE SEQUENCE</scope>
    <source>
        <strain evidence="4">SYSU T00b26</strain>
    </source>
</reference>
<evidence type="ECO:0000256" key="1">
    <source>
        <dbReference type="SAM" id="MobiDB-lite"/>
    </source>
</evidence>
<evidence type="ECO:0000259" key="3">
    <source>
        <dbReference type="Pfam" id="PF13828"/>
    </source>
</evidence>
<feature type="domain" description="DUF4190" evidence="3">
    <location>
        <begin position="110"/>
        <end position="170"/>
    </location>
</feature>
<evidence type="ECO:0000256" key="2">
    <source>
        <dbReference type="SAM" id="Phobius"/>
    </source>
</evidence>
<dbReference type="InterPro" id="IPR025241">
    <property type="entry name" value="DUF4190"/>
</dbReference>
<keyword evidence="5" id="KW-1185">Reference proteome</keyword>
<keyword evidence="2" id="KW-0472">Membrane</keyword>
<dbReference type="EMBL" id="JAUHPV010000006">
    <property type="protein sequence ID" value="MDN4473410.1"/>
    <property type="molecule type" value="Genomic_DNA"/>
</dbReference>
<feature type="transmembrane region" description="Helical" evidence="2">
    <location>
        <begin position="115"/>
        <end position="142"/>
    </location>
</feature>
<dbReference type="Proteomes" id="UP001172738">
    <property type="component" value="Unassembled WGS sequence"/>
</dbReference>
<comment type="caution">
    <text evidence="4">The sequence shown here is derived from an EMBL/GenBank/DDBJ whole genome shotgun (WGS) entry which is preliminary data.</text>
</comment>
<proteinExistence type="predicted"/>
<keyword evidence="2" id="KW-0812">Transmembrane</keyword>
<protein>
    <submittedName>
        <fullName evidence="4">DUF4190 domain-containing protein</fullName>
    </submittedName>
</protein>
<feature type="compositionally biased region" description="Low complexity" evidence="1">
    <location>
        <begin position="41"/>
        <end position="99"/>
    </location>
</feature>
<dbReference type="Pfam" id="PF13828">
    <property type="entry name" value="DUF4190"/>
    <property type="match status" value="1"/>
</dbReference>
<evidence type="ECO:0000313" key="4">
    <source>
        <dbReference type="EMBL" id="MDN4473410.1"/>
    </source>
</evidence>
<accession>A0ABT8G2P2</accession>
<evidence type="ECO:0000313" key="5">
    <source>
        <dbReference type="Proteomes" id="UP001172738"/>
    </source>
</evidence>
<organism evidence="4 5">
    <name type="scientific">Demequina zhanjiangensis</name>
    <dbReference type="NCBI Taxonomy" id="3051659"/>
    <lineage>
        <taxon>Bacteria</taxon>
        <taxon>Bacillati</taxon>
        <taxon>Actinomycetota</taxon>
        <taxon>Actinomycetes</taxon>
        <taxon>Micrococcales</taxon>
        <taxon>Demequinaceae</taxon>
        <taxon>Demequina</taxon>
    </lineage>
</organism>
<dbReference type="RefSeq" id="WP_301128936.1">
    <property type="nucleotide sequence ID" value="NZ_JAUHPV010000006.1"/>
</dbReference>
<keyword evidence="2" id="KW-1133">Transmembrane helix</keyword>
<feature type="transmembrane region" description="Helical" evidence="2">
    <location>
        <begin position="154"/>
        <end position="182"/>
    </location>
</feature>
<gene>
    <name evidence="4" type="ORF">QQX04_10450</name>
</gene>